<organism evidence="1 2">
    <name type="scientific">Canariomyces notabilis</name>
    <dbReference type="NCBI Taxonomy" id="2074819"/>
    <lineage>
        <taxon>Eukaryota</taxon>
        <taxon>Fungi</taxon>
        <taxon>Dikarya</taxon>
        <taxon>Ascomycota</taxon>
        <taxon>Pezizomycotina</taxon>
        <taxon>Sordariomycetes</taxon>
        <taxon>Sordariomycetidae</taxon>
        <taxon>Sordariales</taxon>
        <taxon>Chaetomiaceae</taxon>
        <taxon>Canariomyces</taxon>
    </lineage>
</organism>
<proteinExistence type="predicted"/>
<reference evidence="1" key="1">
    <citation type="journal article" date="2023" name="Mol. Phylogenet. Evol.">
        <title>Genome-scale phylogeny and comparative genomics of the fungal order Sordariales.</title>
        <authorList>
            <person name="Hensen N."/>
            <person name="Bonometti L."/>
            <person name="Westerberg I."/>
            <person name="Brannstrom I.O."/>
            <person name="Guillou S."/>
            <person name="Cros-Aarteil S."/>
            <person name="Calhoun S."/>
            <person name="Haridas S."/>
            <person name="Kuo A."/>
            <person name="Mondo S."/>
            <person name="Pangilinan J."/>
            <person name="Riley R."/>
            <person name="LaButti K."/>
            <person name="Andreopoulos B."/>
            <person name="Lipzen A."/>
            <person name="Chen C."/>
            <person name="Yan M."/>
            <person name="Daum C."/>
            <person name="Ng V."/>
            <person name="Clum A."/>
            <person name="Steindorff A."/>
            <person name="Ohm R.A."/>
            <person name="Martin F."/>
            <person name="Silar P."/>
            <person name="Natvig D.O."/>
            <person name="Lalanne C."/>
            <person name="Gautier V."/>
            <person name="Ament-Velasquez S.L."/>
            <person name="Kruys A."/>
            <person name="Hutchinson M.I."/>
            <person name="Powell A.J."/>
            <person name="Barry K."/>
            <person name="Miller A.N."/>
            <person name="Grigoriev I.V."/>
            <person name="Debuchy R."/>
            <person name="Gladieux P."/>
            <person name="Hiltunen Thoren M."/>
            <person name="Johannesson H."/>
        </authorList>
    </citation>
    <scope>NUCLEOTIDE SEQUENCE</scope>
    <source>
        <strain evidence="1">CBS 508.74</strain>
    </source>
</reference>
<keyword evidence="2" id="KW-1185">Reference proteome</keyword>
<name>A0AAN6YT73_9PEZI</name>
<evidence type="ECO:0000313" key="2">
    <source>
        <dbReference type="Proteomes" id="UP001302812"/>
    </source>
</evidence>
<dbReference type="GeneID" id="89941627"/>
<dbReference type="RefSeq" id="XP_064670438.1">
    <property type="nucleotide sequence ID" value="XM_064817502.1"/>
</dbReference>
<dbReference type="Proteomes" id="UP001302812">
    <property type="component" value="Unassembled WGS sequence"/>
</dbReference>
<gene>
    <name evidence="1" type="ORF">N656DRAFT_79623</name>
</gene>
<protein>
    <submittedName>
        <fullName evidence="1">Uncharacterized protein</fullName>
    </submittedName>
</protein>
<dbReference type="EMBL" id="MU853341">
    <property type="protein sequence ID" value="KAK4112868.1"/>
    <property type="molecule type" value="Genomic_DNA"/>
</dbReference>
<reference evidence="1" key="2">
    <citation type="submission" date="2023-05" db="EMBL/GenBank/DDBJ databases">
        <authorList>
            <consortium name="Lawrence Berkeley National Laboratory"/>
            <person name="Steindorff A."/>
            <person name="Hensen N."/>
            <person name="Bonometti L."/>
            <person name="Westerberg I."/>
            <person name="Brannstrom I.O."/>
            <person name="Guillou S."/>
            <person name="Cros-Aarteil S."/>
            <person name="Calhoun S."/>
            <person name="Haridas S."/>
            <person name="Kuo A."/>
            <person name="Mondo S."/>
            <person name="Pangilinan J."/>
            <person name="Riley R."/>
            <person name="Labutti K."/>
            <person name="Andreopoulos B."/>
            <person name="Lipzen A."/>
            <person name="Chen C."/>
            <person name="Yanf M."/>
            <person name="Daum C."/>
            <person name="Ng V."/>
            <person name="Clum A."/>
            <person name="Ohm R."/>
            <person name="Martin F."/>
            <person name="Silar P."/>
            <person name="Natvig D."/>
            <person name="Lalanne C."/>
            <person name="Gautier V."/>
            <person name="Ament-Velasquez S.L."/>
            <person name="Kruys A."/>
            <person name="Hutchinson M.I."/>
            <person name="Powell A.J."/>
            <person name="Barry K."/>
            <person name="Miller A.N."/>
            <person name="Grigoriev I.V."/>
            <person name="Debuchy R."/>
            <person name="Gladieux P."/>
            <person name="Thoren M.H."/>
            <person name="Johannesson H."/>
        </authorList>
    </citation>
    <scope>NUCLEOTIDE SEQUENCE</scope>
    <source>
        <strain evidence="1">CBS 508.74</strain>
    </source>
</reference>
<comment type="caution">
    <text evidence="1">The sequence shown here is derived from an EMBL/GenBank/DDBJ whole genome shotgun (WGS) entry which is preliminary data.</text>
</comment>
<evidence type="ECO:0000313" key="1">
    <source>
        <dbReference type="EMBL" id="KAK4112868.1"/>
    </source>
</evidence>
<dbReference type="AlphaFoldDB" id="A0AAN6YT73"/>
<accession>A0AAN6YT73</accession>
<sequence>MPKVIIIEQHGDLAQRLEIGPPWWWNDRIITVDFNQDDEQSISIPTLSYNLVESIVVFGSFLPSPSNSCFVRRLGM</sequence>